<feature type="domain" description="Methyltransferase" evidence="3">
    <location>
        <begin position="54"/>
        <end position="149"/>
    </location>
</feature>
<dbReference type="PANTHER" id="PTHR43861:SF1">
    <property type="entry name" value="TRANS-ACONITATE 2-METHYLTRANSFERASE"/>
    <property type="match status" value="1"/>
</dbReference>
<dbReference type="RefSeq" id="WP_317063677.1">
    <property type="nucleotide sequence ID" value="NZ_WBKO01000001.1"/>
</dbReference>
<evidence type="ECO:0000256" key="1">
    <source>
        <dbReference type="ARBA" id="ARBA00022603"/>
    </source>
</evidence>
<sequence length="198" mass="22030">MVNNMGTTGTSRNQADPVCTYSFWHMIMLDNPFRLWLQSPKKILQGHIRPGMTVIDIGCGPGNFTRAMAEMAGERGSVIGVDLQAEMLRHAQEKCARDGPGARITWHQCLPESLGITADADFALSFYMVHEVPDQNRLFSEVFALLRPGSRYLVVEPVFHVTDEAFDETVRAAARAGFVVVERPALPLSRTMLLERPA</sequence>
<reference evidence="4 5" key="1">
    <citation type="submission" date="2019-10" db="EMBL/GenBank/DDBJ databases">
        <title>Isolation and characterization of Methanoculleus sp. Wushi-C6 from a hot spring well.</title>
        <authorList>
            <person name="Chen S.-C."/>
            <person name="Lan Z.-H."/>
            <person name="You Y.-T."/>
            <person name="Lai M.-C."/>
        </authorList>
    </citation>
    <scope>NUCLEOTIDE SEQUENCE [LARGE SCALE GENOMIC DNA]</scope>
    <source>
        <strain evidence="4 5">Wushi-C6</strain>
    </source>
</reference>
<evidence type="ECO:0000256" key="2">
    <source>
        <dbReference type="ARBA" id="ARBA00022679"/>
    </source>
</evidence>
<evidence type="ECO:0000313" key="4">
    <source>
        <dbReference type="EMBL" id="MDV2480708.1"/>
    </source>
</evidence>
<proteinExistence type="predicted"/>
<gene>
    <name evidence="4" type="ORF">F8E02_01540</name>
</gene>
<evidence type="ECO:0000259" key="3">
    <source>
        <dbReference type="Pfam" id="PF13649"/>
    </source>
</evidence>
<dbReference type="EMBL" id="WBKO01000001">
    <property type="protein sequence ID" value="MDV2480708.1"/>
    <property type="molecule type" value="Genomic_DNA"/>
</dbReference>
<keyword evidence="1 4" id="KW-0489">Methyltransferase</keyword>
<dbReference type="Pfam" id="PF13649">
    <property type="entry name" value="Methyltransf_25"/>
    <property type="match status" value="1"/>
</dbReference>
<name>A0ABU3WY50_9EURY</name>
<dbReference type="CDD" id="cd02440">
    <property type="entry name" value="AdoMet_MTases"/>
    <property type="match status" value="1"/>
</dbReference>
<dbReference type="GO" id="GO:0008168">
    <property type="term" value="F:methyltransferase activity"/>
    <property type="evidence" value="ECO:0007669"/>
    <property type="project" value="UniProtKB-KW"/>
</dbReference>
<dbReference type="PANTHER" id="PTHR43861">
    <property type="entry name" value="TRANS-ACONITATE 2-METHYLTRANSFERASE-RELATED"/>
    <property type="match status" value="1"/>
</dbReference>
<dbReference type="Gene3D" id="3.40.50.150">
    <property type="entry name" value="Vaccinia Virus protein VP39"/>
    <property type="match status" value="1"/>
</dbReference>
<organism evidence="4 5">
    <name type="scientific">Methanoculleus caldifontis</name>
    <dbReference type="NCBI Taxonomy" id="2651577"/>
    <lineage>
        <taxon>Archaea</taxon>
        <taxon>Methanobacteriati</taxon>
        <taxon>Methanobacteriota</taxon>
        <taxon>Stenosarchaea group</taxon>
        <taxon>Methanomicrobia</taxon>
        <taxon>Methanomicrobiales</taxon>
        <taxon>Methanomicrobiaceae</taxon>
        <taxon>Methanoculleus</taxon>
    </lineage>
</organism>
<protein>
    <submittedName>
        <fullName evidence="4">Class I SAM-dependent methyltransferase</fullName>
    </submittedName>
</protein>
<dbReference type="Proteomes" id="UP001281203">
    <property type="component" value="Unassembled WGS sequence"/>
</dbReference>
<keyword evidence="2" id="KW-0808">Transferase</keyword>
<comment type="caution">
    <text evidence="4">The sequence shown here is derived from an EMBL/GenBank/DDBJ whole genome shotgun (WGS) entry which is preliminary data.</text>
</comment>
<keyword evidence="5" id="KW-1185">Reference proteome</keyword>
<dbReference type="SUPFAM" id="SSF53335">
    <property type="entry name" value="S-adenosyl-L-methionine-dependent methyltransferases"/>
    <property type="match status" value="1"/>
</dbReference>
<accession>A0ABU3WY50</accession>
<dbReference type="InterPro" id="IPR029063">
    <property type="entry name" value="SAM-dependent_MTases_sf"/>
</dbReference>
<dbReference type="GO" id="GO:0032259">
    <property type="term" value="P:methylation"/>
    <property type="evidence" value="ECO:0007669"/>
    <property type="project" value="UniProtKB-KW"/>
</dbReference>
<dbReference type="InterPro" id="IPR041698">
    <property type="entry name" value="Methyltransf_25"/>
</dbReference>
<evidence type="ECO:0000313" key="5">
    <source>
        <dbReference type="Proteomes" id="UP001281203"/>
    </source>
</evidence>